<gene>
    <name evidence="6" type="ORF">BN977_04884</name>
</gene>
<dbReference type="Pfam" id="PF00535">
    <property type="entry name" value="Glycos_transf_2"/>
    <property type="match status" value="1"/>
</dbReference>
<comment type="similarity">
    <text evidence="1">Belongs to the glycosyltransferase 2 family.</text>
</comment>
<evidence type="ECO:0000256" key="2">
    <source>
        <dbReference type="ARBA" id="ARBA00022676"/>
    </source>
</evidence>
<dbReference type="Proteomes" id="UP000028870">
    <property type="component" value="Unassembled WGS sequence"/>
</dbReference>
<keyword evidence="3 6" id="KW-0808">Transferase</keyword>
<keyword evidence="2" id="KW-0328">Glycosyltransferase</keyword>
<comment type="caution">
    <text evidence="6">The sequence shown here is derived from an EMBL/GenBank/DDBJ whole genome shotgun (WGS) entry which is preliminary data.</text>
</comment>
<sequence length="306" mass="32862">MTFVIATRDRGDELAAVVQRLLDTTGCPIVVVDNHSHDDSVARIRRVATGEPRVQVLALGDNLGAVARNIGVANSRTPYIAFCDDDSWWAPDSPGRGVELFDSHADLALLAARTVVWPGGGEDPMVAHLAGSPLPSRADLPGPAVLGFMACAAMVRKSAFEAVGGFSPILHFRGEEQLLAMDLAAAGWQLCYCPELTAFHQPSPLREPTAAQQARVLRNTALTSWLRRPLRHGLRSAASLFGSAARDTAHLRATGQAVRSLPSVLRARRRLPAAVERHLAMLEGAHPDDTFVRDGGWPNPTGQSRS</sequence>
<accession>W9AW86</accession>
<evidence type="ECO:0000313" key="7">
    <source>
        <dbReference type="Proteomes" id="UP000028870"/>
    </source>
</evidence>
<dbReference type="InterPro" id="IPR029044">
    <property type="entry name" value="Nucleotide-diphossugar_trans"/>
</dbReference>
<dbReference type="GO" id="GO:0016757">
    <property type="term" value="F:glycosyltransferase activity"/>
    <property type="evidence" value="ECO:0007669"/>
    <property type="project" value="UniProtKB-KW"/>
</dbReference>
<feature type="domain" description="Glycosyltransferase 2-like" evidence="5">
    <location>
        <begin position="3"/>
        <end position="163"/>
    </location>
</feature>
<evidence type="ECO:0000256" key="4">
    <source>
        <dbReference type="SAM" id="MobiDB-lite"/>
    </source>
</evidence>
<dbReference type="AlphaFoldDB" id="W9AW86"/>
<proteinExistence type="inferred from homology"/>
<dbReference type="EMBL" id="CCBB010000003">
    <property type="protein sequence ID" value="CDO10054.1"/>
    <property type="molecule type" value="Genomic_DNA"/>
</dbReference>
<dbReference type="InterPro" id="IPR050834">
    <property type="entry name" value="Glycosyltransf_2"/>
</dbReference>
<evidence type="ECO:0000313" key="6">
    <source>
        <dbReference type="EMBL" id="CDO10054.1"/>
    </source>
</evidence>
<evidence type="ECO:0000256" key="3">
    <source>
        <dbReference type="ARBA" id="ARBA00022679"/>
    </source>
</evidence>
<dbReference type="SUPFAM" id="SSF53448">
    <property type="entry name" value="Nucleotide-diphospho-sugar transferases"/>
    <property type="match status" value="1"/>
</dbReference>
<name>W9AW86_MYCCO</name>
<protein>
    <submittedName>
        <fullName evidence="6">Transferase</fullName>
    </submittedName>
</protein>
<dbReference type="STRING" id="258533.BN977_04884"/>
<evidence type="ECO:0000259" key="5">
    <source>
        <dbReference type="Pfam" id="PF00535"/>
    </source>
</evidence>
<organism evidence="6 7">
    <name type="scientific">Mycolicibacterium cosmeticum</name>
    <dbReference type="NCBI Taxonomy" id="258533"/>
    <lineage>
        <taxon>Bacteria</taxon>
        <taxon>Bacillati</taxon>
        <taxon>Actinomycetota</taxon>
        <taxon>Actinomycetes</taxon>
        <taxon>Mycobacteriales</taxon>
        <taxon>Mycobacteriaceae</taxon>
        <taxon>Mycolicibacterium</taxon>
    </lineage>
</organism>
<reference evidence="6" key="2">
    <citation type="submission" date="2014-03" db="EMBL/GenBank/DDBJ databases">
        <authorList>
            <person name="Urmite Genomes"/>
        </authorList>
    </citation>
    <scope>NUCLEOTIDE SEQUENCE</scope>
    <source>
        <strain evidence="6">DSM 44829</strain>
    </source>
</reference>
<feature type="region of interest" description="Disordered" evidence="4">
    <location>
        <begin position="287"/>
        <end position="306"/>
    </location>
</feature>
<evidence type="ECO:0000256" key="1">
    <source>
        <dbReference type="ARBA" id="ARBA00006739"/>
    </source>
</evidence>
<keyword evidence="7" id="KW-1185">Reference proteome</keyword>
<dbReference type="InterPro" id="IPR001173">
    <property type="entry name" value="Glyco_trans_2-like"/>
</dbReference>
<dbReference type="PANTHER" id="PTHR43685">
    <property type="entry name" value="GLYCOSYLTRANSFERASE"/>
    <property type="match status" value="1"/>
</dbReference>
<dbReference type="Gene3D" id="3.90.550.10">
    <property type="entry name" value="Spore Coat Polysaccharide Biosynthesis Protein SpsA, Chain A"/>
    <property type="match status" value="1"/>
</dbReference>
<dbReference type="PANTHER" id="PTHR43685:SF5">
    <property type="entry name" value="GLYCOSYLTRANSFERASE EPSE-RELATED"/>
    <property type="match status" value="1"/>
</dbReference>
<dbReference type="eggNOG" id="COG1216">
    <property type="taxonomic scope" value="Bacteria"/>
</dbReference>
<reference evidence="6" key="1">
    <citation type="submission" date="2014-03" db="EMBL/GenBank/DDBJ databases">
        <title>Draft Genome Sequence of Mycobacterium cosmeticum DSM 44829.</title>
        <authorList>
            <person name="Croce O."/>
            <person name="Robert C."/>
            <person name="Raoult D."/>
            <person name="Drancourt M."/>
        </authorList>
    </citation>
    <scope>NUCLEOTIDE SEQUENCE [LARGE SCALE GENOMIC DNA]</scope>
    <source>
        <strain evidence="6">DSM 44829</strain>
    </source>
</reference>